<comment type="caution">
    <text evidence="1">The sequence shown here is derived from an EMBL/GenBank/DDBJ whole genome shotgun (WGS) entry which is preliminary data.</text>
</comment>
<evidence type="ECO:0000313" key="2">
    <source>
        <dbReference type="Proteomes" id="UP000243217"/>
    </source>
</evidence>
<evidence type="ECO:0000313" key="1">
    <source>
        <dbReference type="EMBL" id="OQR81864.1"/>
    </source>
</evidence>
<protein>
    <submittedName>
        <fullName evidence="1">Uncharacterized protein</fullName>
    </submittedName>
</protein>
<accession>A0A1V9Y845</accession>
<dbReference type="EMBL" id="JNBS01004882">
    <property type="protein sequence ID" value="OQR81864.1"/>
    <property type="molecule type" value="Genomic_DNA"/>
</dbReference>
<sequence>STEGLYDIRIAAGILEFNDGAKFIQYRKEHEILLIKSEVAFLTSQNKFCVAVFKPISNWNFKCHGNNLVITTESWHRGSQFTTKYMYSVLQFDWFVPTGNMSLVQNASTFFGRIDDNMIEKYSVLSPLTPQFDAIHKQLGPLITIDLYLIPPWKLFRSNIEIYVQENVELAEMLSAFESYDFHPTPLQWKNQNYIFYGGNPLCGFGSTLPFVQETFGFDDACATQKSLTIQTKPFNSLCAYLHLDGTSSSDFCQLLPPTELFIYQKMLVTIMLIASQFPKHSPMTDISNSYNILLCFVQLVGAIGNNKTIVVGF</sequence>
<reference evidence="1 2" key="1">
    <citation type="journal article" date="2014" name="Genome Biol. Evol.">
        <title>The secreted proteins of Achlya hypogyna and Thraustotheca clavata identify the ancestral oomycete secretome and reveal gene acquisitions by horizontal gene transfer.</title>
        <authorList>
            <person name="Misner I."/>
            <person name="Blouin N."/>
            <person name="Leonard G."/>
            <person name="Richards T.A."/>
            <person name="Lane C.E."/>
        </authorList>
    </citation>
    <scope>NUCLEOTIDE SEQUENCE [LARGE SCALE GENOMIC DNA]</scope>
    <source>
        <strain evidence="1 2">ATCC 34112</strain>
    </source>
</reference>
<dbReference type="STRING" id="74557.A0A1V9Y845"/>
<proteinExistence type="predicted"/>
<keyword evidence="2" id="KW-1185">Reference proteome</keyword>
<gene>
    <name evidence="1" type="ORF">THRCLA_11339</name>
</gene>
<dbReference type="Proteomes" id="UP000243217">
    <property type="component" value="Unassembled WGS sequence"/>
</dbReference>
<dbReference type="AlphaFoldDB" id="A0A1V9Y845"/>
<feature type="non-terminal residue" evidence="1">
    <location>
        <position position="1"/>
    </location>
</feature>
<name>A0A1V9Y845_9STRA</name>
<organism evidence="1 2">
    <name type="scientific">Thraustotheca clavata</name>
    <dbReference type="NCBI Taxonomy" id="74557"/>
    <lineage>
        <taxon>Eukaryota</taxon>
        <taxon>Sar</taxon>
        <taxon>Stramenopiles</taxon>
        <taxon>Oomycota</taxon>
        <taxon>Saprolegniomycetes</taxon>
        <taxon>Saprolegniales</taxon>
        <taxon>Achlyaceae</taxon>
        <taxon>Thraustotheca</taxon>
    </lineage>
</organism>